<evidence type="ECO:0000313" key="2">
    <source>
        <dbReference type="EMBL" id="KAJ8434785.1"/>
    </source>
</evidence>
<name>A0A9Q1K1L3_9CARY</name>
<accession>A0A9Q1K1L3</accession>
<keyword evidence="3" id="KW-1185">Reference proteome</keyword>
<proteinExistence type="predicted"/>
<gene>
    <name evidence="2" type="ORF">Cgig2_033735</name>
</gene>
<evidence type="ECO:0000256" key="1">
    <source>
        <dbReference type="SAM" id="MobiDB-lite"/>
    </source>
</evidence>
<comment type="caution">
    <text evidence="2">The sequence shown here is derived from an EMBL/GenBank/DDBJ whole genome shotgun (WGS) entry which is preliminary data.</text>
</comment>
<evidence type="ECO:0000313" key="3">
    <source>
        <dbReference type="Proteomes" id="UP001153076"/>
    </source>
</evidence>
<reference evidence="2" key="1">
    <citation type="submission" date="2022-04" db="EMBL/GenBank/DDBJ databases">
        <title>Carnegiea gigantea Genome sequencing and assembly v2.</title>
        <authorList>
            <person name="Copetti D."/>
            <person name="Sanderson M.J."/>
            <person name="Burquez A."/>
            <person name="Wojciechowski M.F."/>
        </authorList>
    </citation>
    <scope>NUCLEOTIDE SEQUENCE</scope>
    <source>
        <strain evidence="2">SGP5-SGP5p</strain>
        <tissue evidence="2">Aerial part</tissue>
    </source>
</reference>
<dbReference type="Proteomes" id="UP001153076">
    <property type="component" value="Unassembled WGS sequence"/>
</dbReference>
<protein>
    <submittedName>
        <fullName evidence="2">Uncharacterized protein</fullName>
    </submittedName>
</protein>
<feature type="region of interest" description="Disordered" evidence="1">
    <location>
        <begin position="54"/>
        <end position="80"/>
    </location>
</feature>
<organism evidence="2 3">
    <name type="scientific">Carnegiea gigantea</name>
    <dbReference type="NCBI Taxonomy" id="171969"/>
    <lineage>
        <taxon>Eukaryota</taxon>
        <taxon>Viridiplantae</taxon>
        <taxon>Streptophyta</taxon>
        <taxon>Embryophyta</taxon>
        <taxon>Tracheophyta</taxon>
        <taxon>Spermatophyta</taxon>
        <taxon>Magnoliopsida</taxon>
        <taxon>eudicotyledons</taxon>
        <taxon>Gunneridae</taxon>
        <taxon>Pentapetalae</taxon>
        <taxon>Caryophyllales</taxon>
        <taxon>Cactineae</taxon>
        <taxon>Cactaceae</taxon>
        <taxon>Cactoideae</taxon>
        <taxon>Echinocereeae</taxon>
        <taxon>Carnegiea</taxon>
    </lineage>
</organism>
<sequence>MSRSIGTIPWCLITTGRGRERLPKLTETDGRGKTTETVVLGPTPIVVTVQAMDGRRSPLQPQRRMPHTPNESPCWRSRSRPQGLEVKSLNVDRHQSIVRIVNARKVPSREERLVIRPGTYCLQTTNGTPVSRTWHSSNLRNIGADIQKGKVKRRIRTLGPLNVRVFIAVIAFGHPSSVVFRGSRPRHPETRSPHLPGPARDWRMKLYQLGILTPDPSLATILNVLNIHLKVSLYTEGIRRHGQQELPKEFGHLIITWTITSVFCLGQSLGLALLRAHLHLAIVSSDLWCSTSRSYIRFSRAETDGLDLATFSARAKI</sequence>
<dbReference type="AlphaFoldDB" id="A0A9Q1K1L3"/>
<dbReference type="EMBL" id="JAKOGI010000450">
    <property type="protein sequence ID" value="KAJ8434785.1"/>
    <property type="molecule type" value="Genomic_DNA"/>
</dbReference>